<sequence length="333" mass="36805">MSNELGNRFGRPDLDRIGIFSEAPYVSTGDKYNEKKSDAFLSERTKGKQFVTNPPKRGHDSRDIYFNKEFVRVFENEPYTDLVALRRRWRMQAKEKNIVPAPFRPSNVPPKPSGKGSPFGTFEQQWPIERKNGEAIPSFTATREPGKHEQQGKNFLTSPPKKGTGYGYPNVTIGKVPEYTGDPYNANEVATKKSHEEHKRKVVGERPFVTSSSNTDCFSPFVSLMKPSDTAAAAAGGKPSSASKRASKPSGPQPPFKPSSCPGYTINKYPSTEEGGAVKGRKGDDIGKPRGPALIFRPGGVPRTYPIRSIIESNTPLCPPQWLQQETAAMVRI</sequence>
<comment type="subcellular location">
    <subcellularLocation>
        <location evidence="1">Cytoplasm</location>
        <location evidence="1">Cytoskeleton</location>
        <location evidence="1">Microtubule organizing center</location>
        <location evidence="1">Centrosome</location>
    </subcellularLocation>
</comment>
<dbReference type="PANTHER" id="PTHR31144:SF1">
    <property type="entry name" value="UPF0602 PROTEIN C4ORF47"/>
    <property type="match status" value="1"/>
</dbReference>
<evidence type="ECO:0000313" key="7">
    <source>
        <dbReference type="EMBL" id="KAJ3178900.1"/>
    </source>
</evidence>
<evidence type="ECO:0000313" key="8">
    <source>
        <dbReference type="Proteomes" id="UP001212152"/>
    </source>
</evidence>
<comment type="caution">
    <text evidence="7">The sequence shown here is derived from an EMBL/GenBank/DDBJ whole genome shotgun (WGS) entry which is preliminary data.</text>
</comment>
<evidence type="ECO:0000256" key="4">
    <source>
        <dbReference type="ARBA" id="ARBA00035656"/>
    </source>
</evidence>
<evidence type="ECO:0000256" key="5">
    <source>
        <dbReference type="ARBA" id="ARBA00035693"/>
    </source>
</evidence>
<reference evidence="7" key="1">
    <citation type="submission" date="2020-05" db="EMBL/GenBank/DDBJ databases">
        <title>Phylogenomic resolution of chytrid fungi.</title>
        <authorList>
            <person name="Stajich J.E."/>
            <person name="Amses K."/>
            <person name="Simmons R."/>
            <person name="Seto K."/>
            <person name="Myers J."/>
            <person name="Bonds A."/>
            <person name="Quandt C.A."/>
            <person name="Barry K."/>
            <person name="Liu P."/>
            <person name="Grigoriev I."/>
            <person name="Longcore J.E."/>
            <person name="James T.Y."/>
        </authorList>
    </citation>
    <scope>NUCLEOTIDE SEQUENCE</scope>
    <source>
        <strain evidence="7">JEL0379</strain>
    </source>
</reference>
<accession>A0AAD5TLK7</accession>
<organism evidence="7 8">
    <name type="scientific">Geranomyces variabilis</name>
    <dbReference type="NCBI Taxonomy" id="109894"/>
    <lineage>
        <taxon>Eukaryota</taxon>
        <taxon>Fungi</taxon>
        <taxon>Fungi incertae sedis</taxon>
        <taxon>Chytridiomycota</taxon>
        <taxon>Chytridiomycota incertae sedis</taxon>
        <taxon>Chytridiomycetes</taxon>
        <taxon>Spizellomycetales</taxon>
        <taxon>Powellomycetaceae</taxon>
        <taxon>Geranomyces</taxon>
    </lineage>
</organism>
<evidence type="ECO:0000256" key="1">
    <source>
        <dbReference type="ARBA" id="ARBA00004300"/>
    </source>
</evidence>
<keyword evidence="2" id="KW-0963">Cytoplasm</keyword>
<comment type="similarity">
    <text evidence="4">Belongs to the CFAP96 family.</text>
</comment>
<dbReference type="Proteomes" id="UP001212152">
    <property type="component" value="Unassembled WGS sequence"/>
</dbReference>
<feature type="region of interest" description="Disordered" evidence="6">
    <location>
        <begin position="231"/>
        <end position="299"/>
    </location>
</feature>
<dbReference type="GO" id="GO:0005881">
    <property type="term" value="C:cytoplasmic microtubule"/>
    <property type="evidence" value="ECO:0007669"/>
    <property type="project" value="TreeGrafter"/>
</dbReference>
<dbReference type="PANTHER" id="PTHR31144">
    <property type="entry name" value="UPF0602 PROTEIN C4ORF47"/>
    <property type="match status" value="1"/>
</dbReference>
<protein>
    <recommendedName>
        <fullName evidence="5">Cilia-and flagella-associated protein 96</fullName>
    </recommendedName>
</protein>
<feature type="compositionally biased region" description="Basic and acidic residues" evidence="6">
    <location>
        <begin position="190"/>
        <end position="204"/>
    </location>
</feature>
<evidence type="ECO:0000256" key="2">
    <source>
        <dbReference type="ARBA" id="ARBA00022490"/>
    </source>
</evidence>
<dbReference type="InterPro" id="IPR029358">
    <property type="entry name" value="CFAP96"/>
</dbReference>
<evidence type="ECO:0000256" key="3">
    <source>
        <dbReference type="ARBA" id="ARBA00023212"/>
    </source>
</evidence>
<feature type="region of interest" description="Disordered" evidence="6">
    <location>
        <begin position="190"/>
        <end position="213"/>
    </location>
</feature>
<name>A0AAD5TLK7_9FUNG</name>
<gene>
    <name evidence="7" type="ORF">HDU87_003167</name>
</gene>
<feature type="compositionally biased region" description="Low complexity" evidence="6">
    <location>
        <begin position="231"/>
        <end position="250"/>
    </location>
</feature>
<dbReference type="Pfam" id="PF15239">
    <property type="entry name" value="CFAP96-like"/>
    <property type="match status" value="1"/>
</dbReference>
<keyword evidence="3" id="KW-0206">Cytoskeleton</keyword>
<keyword evidence="8" id="KW-1185">Reference proteome</keyword>
<feature type="region of interest" description="Disordered" evidence="6">
    <location>
        <begin position="100"/>
        <end position="119"/>
    </location>
</feature>
<feature type="region of interest" description="Disordered" evidence="6">
    <location>
        <begin position="139"/>
        <end position="169"/>
    </location>
</feature>
<proteinExistence type="inferred from homology"/>
<dbReference type="AlphaFoldDB" id="A0AAD5TLK7"/>
<evidence type="ECO:0000256" key="6">
    <source>
        <dbReference type="SAM" id="MobiDB-lite"/>
    </source>
</evidence>
<dbReference type="EMBL" id="JADGJQ010000023">
    <property type="protein sequence ID" value="KAJ3178900.1"/>
    <property type="molecule type" value="Genomic_DNA"/>
</dbReference>